<name>A0A5F7Z967_MACMU</name>
<evidence type="ECO:0000313" key="1">
    <source>
        <dbReference type="Ensembl" id="ENSMMUP00000062094.1"/>
    </source>
</evidence>
<reference evidence="2" key="1">
    <citation type="journal article" date="2007" name="Science">
        <title>Evolutionary and biomedical insights from the rhesus macaque genome.</title>
        <authorList>
            <person name="Gibbs R.A."/>
            <person name="Rogers J."/>
            <person name="Katze M.G."/>
            <person name="Bumgarner R."/>
            <person name="Weinstock G.M."/>
            <person name="Mardis E.R."/>
            <person name="Remington K.A."/>
            <person name="Strausberg R.L."/>
            <person name="Venter J.C."/>
            <person name="Wilson R.K."/>
            <person name="Batzer M.A."/>
            <person name="Bustamante C.D."/>
            <person name="Eichler E.E."/>
            <person name="Hahn M.W."/>
            <person name="Hardison R.C."/>
            <person name="Makova K.D."/>
            <person name="Miller W."/>
            <person name="Milosavljevic A."/>
            <person name="Palermo R.E."/>
            <person name="Siepel A."/>
            <person name="Sikela J.M."/>
            <person name="Attaway T."/>
            <person name="Bell S."/>
            <person name="Bernard K.E."/>
            <person name="Buhay C.J."/>
            <person name="Chandrabose M.N."/>
            <person name="Dao M."/>
            <person name="Davis C."/>
            <person name="Delehaunty K.D."/>
            <person name="Ding Y."/>
            <person name="Dinh H.H."/>
            <person name="Dugan-Rocha S."/>
            <person name="Fulton L.A."/>
            <person name="Gabisi R.A."/>
            <person name="Garner T.T."/>
            <person name="Godfrey J."/>
            <person name="Hawes A.C."/>
            <person name="Hernandez J."/>
            <person name="Hines S."/>
            <person name="Holder M."/>
            <person name="Hume J."/>
            <person name="Jhangiani S.N."/>
            <person name="Joshi V."/>
            <person name="Khan Z.M."/>
            <person name="Kirkness E.F."/>
            <person name="Cree A."/>
            <person name="Fowler R.G."/>
            <person name="Lee S."/>
            <person name="Lewis L.R."/>
            <person name="Li Z."/>
            <person name="Liu Y.-S."/>
            <person name="Moore S.M."/>
            <person name="Muzny D."/>
            <person name="Nazareth L.V."/>
            <person name="Ngo D.N."/>
            <person name="Okwuonu G.O."/>
            <person name="Pai G."/>
            <person name="Parker D."/>
            <person name="Paul H.A."/>
            <person name="Pfannkoch C."/>
            <person name="Pohl C.S."/>
            <person name="Rogers Y.-H.C."/>
            <person name="Ruiz S.J."/>
            <person name="Sabo A."/>
            <person name="Santibanez J."/>
            <person name="Schneider B.W."/>
            <person name="Smith S.M."/>
            <person name="Sodergren E."/>
            <person name="Svatek A.F."/>
            <person name="Utterback T.R."/>
            <person name="Vattathil S."/>
            <person name="Warren W."/>
            <person name="White C.S."/>
            <person name="Chinwalla A.T."/>
            <person name="Feng Y."/>
            <person name="Halpern A.L."/>
            <person name="Hillier L.W."/>
            <person name="Huang X."/>
            <person name="Minx P."/>
            <person name="Nelson J.O."/>
            <person name="Pepin K.H."/>
            <person name="Qin X."/>
            <person name="Sutton G.G."/>
            <person name="Venter E."/>
            <person name="Walenz B.P."/>
            <person name="Wallis J.W."/>
            <person name="Worley K.C."/>
            <person name="Yang S.-P."/>
            <person name="Jones S.M."/>
            <person name="Marra M.A."/>
            <person name="Rocchi M."/>
            <person name="Schein J.E."/>
            <person name="Baertsch R."/>
            <person name="Clarke L."/>
            <person name="Csuros M."/>
            <person name="Glasscock J."/>
            <person name="Harris R.A."/>
            <person name="Havlak P."/>
            <person name="Jackson A.R."/>
            <person name="Jiang H."/>
            <person name="Liu Y."/>
            <person name="Messina D.N."/>
            <person name="Shen Y."/>
            <person name="Song H.X.-Z."/>
            <person name="Wylie T."/>
            <person name="Zhang L."/>
            <person name="Birney E."/>
            <person name="Han K."/>
            <person name="Konkel M.K."/>
            <person name="Lee J."/>
            <person name="Smit A.F.A."/>
            <person name="Ullmer B."/>
            <person name="Wang H."/>
            <person name="Xing J."/>
            <person name="Burhans R."/>
            <person name="Cheng Z."/>
            <person name="Karro J.E."/>
            <person name="Ma J."/>
            <person name="Raney B."/>
            <person name="She X."/>
            <person name="Cox M.J."/>
            <person name="Demuth J.P."/>
            <person name="Dumas L.J."/>
            <person name="Han S.-G."/>
            <person name="Hopkins J."/>
            <person name="Karimpour-Fard A."/>
            <person name="Kim Y.H."/>
            <person name="Pollack J.R."/>
            <person name="Vinar T."/>
            <person name="Addo-Quaye C."/>
            <person name="Degenhardt J."/>
            <person name="Denby A."/>
            <person name="Hubisz M.J."/>
            <person name="Indap A."/>
            <person name="Kosiol C."/>
            <person name="Lahn B.T."/>
            <person name="Lawson H.A."/>
            <person name="Marklein A."/>
            <person name="Nielsen R."/>
            <person name="Vallender E.J."/>
            <person name="Clark A.G."/>
            <person name="Ferguson B."/>
            <person name="Hernandez R.D."/>
            <person name="Hirani K."/>
            <person name="Kehrer-Sawatzki H."/>
            <person name="Kolb J."/>
            <person name="Patil S."/>
            <person name="Pu L.-L."/>
            <person name="Ren Y."/>
            <person name="Smith D.G."/>
            <person name="Wheeler D.A."/>
            <person name="Schenck I."/>
            <person name="Ball E.V."/>
            <person name="Chen R."/>
            <person name="Cooper D.N."/>
            <person name="Giardine B."/>
            <person name="Hsu F."/>
            <person name="Kent W.J."/>
            <person name="Lesk A."/>
            <person name="Nelson D.L."/>
            <person name="O'brien W.E."/>
            <person name="Pruefer K."/>
            <person name="Stenson P.D."/>
            <person name="Wallace J.C."/>
            <person name="Ke H."/>
            <person name="Liu X.-M."/>
            <person name="Wang P."/>
            <person name="Xiang A.P."/>
            <person name="Yang F."/>
            <person name="Barber G.P."/>
            <person name="Haussler D."/>
            <person name="Karolchik D."/>
            <person name="Kern A.D."/>
            <person name="Kuhn R.M."/>
            <person name="Smith K.E."/>
            <person name="Zwieg A.S."/>
        </authorList>
    </citation>
    <scope>NUCLEOTIDE SEQUENCE [LARGE SCALE GENOMIC DNA]</scope>
    <source>
        <strain evidence="2">17573</strain>
    </source>
</reference>
<dbReference type="InParanoid" id="A0A5F7Z967"/>
<evidence type="ECO:0000313" key="2">
    <source>
        <dbReference type="Proteomes" id="UP000006718"/>
    </source>
</evidence>
<keyword evidence="2" id="KW-1185">Reference proteome</keyword>
<dbReference type="GeneTree" id="ENSGT00940000163244"/>
<dbReference type="VEuPathDB" id="HostDB:ENSMMUG00000053931"/>
<dbReference type="Proteomes" id="UP000006718">
    <property type="component" value="Chromosome 7"/>
</dbReference>
<proteinExistence type="predicted"/>
<reference evidence="1" key="4">
    <citation type="submission" date="2025-09" db="UniProtKB">
        <authorList>
            <consortium name="Ensembl"/>
        </authorList>
    </citation>
    <scope>IDENTIFICATION</scope>
    <source>
        <strain evidence="1">17573</strain>
    </source>
</reference>
<dbReference type="Bgee" id="ENSMMUG00000053931">
    <property type="expression patterns" value="Expressed in colon and 3 other cell types or tissues"/>
</dbReference>
<reference evidence="1" key="2">
    <citation type="submission" date="2019-01" db="EMBL/GenBank/DDBJ databases">
        <authorList>
            <person name="Graves T."/>
            <person name="Eichler E.E."/>
            <person name="Wilson R.K."/>
        </authorList>
    </citation>
    <scope>NUCLEOTIDE SEQUENCE [LARGE SCALE GENOMIC DNA]</scope>
    <source>
        <strain evidence="1">17573</strain>
    </source>
</reference>
<protein>
    <submittedName>
        <fullName evidence="1">Uncharacterized protein</fullName>
    </submittedName>
</protein>
<sequence length="129" mass="14496">MASNVAQNQERSWNTKYKASHFFRKTLWGQAWWLMPVIPTLWEVEAGGLPEVRSLRPAQLVNSLSTQIQKVAGLGGGHLSSQLLGRLRQENHLNSGGGGCSQLRLHYCTPVWATEQDSVSKKKKKKKKK</sequence>
<dbReference type="AlphaFoldDB" id="A0A5F7Z967"/>
<organism evidence="1 2">
    <name type="scientific">Macaca mulatta</name>
    <name type="common">Rhesus macaque</name>
    <dbReference type="NCBI Taxonomy" id="9544"/>
    <lineage>
        <taxon>Eukaryota</taxon>
        <taxon>Metazoa</taxon>
        <taxon>Chordata</taxon>
        <taxon>Craniata</taxon>
        <taxon>Vertebrata</taxon>
        <taxon>Euteleostomi</taxon>
        <taxon>Mammalia</taxon>
        <taxon>Eutheria</taxon>
        <taxon>Euarchontoglires</taxon>
        <taxon>Primates</taxon>
        <taxon>Haplorrhini</taxon>
        <taxon>Catarrhini</taxon>
        <taxon>Cercopithecidae</taxon>
        <taxon>Cercopithecinae</taxon>
        <taxon>Macaca</taxon>
    </lineage>
</organism>
<accession>A0A5F7Z967</accession>
<reference evidence="1" key="3">
    <citation type="submission" date="2025-08" db="UniProtKB">
        <authorList>
            <consortium name="Ensembl"/>
        </authorList>
    </citation>
    <scope>IDENTIFICATION</scope>
    <source>
        <strain evidence="1">17573</strain>
    </source>
</reference>
<dbReference type="Ensembl" id="ENSMMUT00000109876.1">
    <property type="protein sequence ID" value="ENSMMUP00000062094.1"/>
    <property type="gene ID" value="ENSMMUG00000053931.1"/>
</dbReference>